<name>A0ABQ3NEJ6_STRVG</name>
<sequence length="68" mass="7748">MYAQSPHCVVCRVRQDAQPKATYMTFDIHQPPPTPDPCQVSGISQELLDRALIGWDRFLSSIEERSDD</sequence>
<evidence type="ECO:0000313" key="2">
    <source>
        <dbReference type="Proteomes" id="UP000660554"/>
    </source>
</evidence>
<proteinExistence type="predicted"/>
<comment type="caution">
    <text evidence="1">The sequence shown here is derived from an EMBL/GenBank/DDBJ whole genome shotgun (WGS) entry which is preliminary data.</text>
</comment>
<protein>
    <submittedName>
        <fullName evidence="1">Uncharacterized protein</fullName>
    </submittedName>
</protein>
<keyword evidence="2" id="KW-1185">Reference proteome</keyword>
<accession>A0ABQ3NEJ6</accession>
<dbReference type="Proteomes" id="UP000660554">
    <property type="component" value="Unassembled WGS sequence"/>
</dbReference>
<gene>
    <name evidence="1" type="ORF">Scinn_06440</name>
</gene>
<reference evidence="2" key="1">
    <citation type="submission" date="2020-09" db="EMBL/GenBank/DDBJ databases">
        <title>Whole genome shotgun sequence of Streptomyces cinnamonensis NBRC 15873.</title>
        <authorList>
            <person name="Komaki H."/>
            <person name="Tamura T."/>
        </authorList>
    </citation>
    <scope>NUCLEOTIDE SEQUENCE [LARGE SCALE GENOMIC DNA]</scope>
    <source>
        <strain evidence="2">NBRC 15873</strain>
    </source>
</reference>
<dbReference type="EMBL" id="BNDV01000002">
    <property type="protein sequence ID" value="GHI11181.1"/>
    <property type="molecule type" value="Genomic_DNA"/>
</dbReference>
<evidence type="ECO:0000313" key="1">
    <source>
        <dbReference type="EMBL" id="GHI11181.1"/>
    </source>
</evidence>
<organism evidence="1 2">
    <name type="scientific">Streptomyces virginiae</name>
    <name type="common">Streptomyces cinnamonensis</name>
    <dbReference type="NCBI Taxonomy" id="1961"/>
    <lineage>
        <taxon>Bacteria</taxon>
        <taxon>Bacillati</taxon>
        <taxon>Actinomycetota</taxon>
        <taxon>Actinomycetes</taxon>
        <taxon>Kitasatosporales</taxon>
        <taxon>Streptomycetaceae</taxon>
        <taxon>Streptomyces</taxon>
    </lineage>
</organism>